<protein>
    <submittedName>
        <fullName evidence="2">Transcription termination protein NusA</fullName>
    </submittedName>
</protein>
<feature type="non-terminal residue" evidence="2">
    <location>
        <position position="1"/>
    </location>
</feature>
<accession>A0A6J4P006</accession>
<feature type="compositionally biased region" description="Basic residues" evidence="1">
    <location>
        <begin position="133"/>
        <end position="157"/>
    </location>
</feature>
<feature type="region of interest" description="Disordered" evidence="1">
    <location>
        <begin position="1"/>
        <end position="181"/>
    </location>
</feature>
<evidence type="ECO:0000313" key="2">
    <source>
        <dbReference type="EMBL" id="CAA9402163.1"/>
    </source>
</evidence>
<feature type="compositionally biased region" description="Basic and acidic residues" evidence="1">
    <location>
        <begin position="96"/>
        <end position="105"/>
    </location>
</feature>
<dbReference type="AlphaFoldDB" id="A0A6J4P006"/>
<reference evidence="2" key="1">
    <citation type="submission" date="2020-02" db="EMBL/GenBank/DDBJ databases">
        <authorList>
            <person name="Meier V. D."/>
        </authorList>
    </citation>
    <scope>NUCLEOTIDE SEQUENCE</scope>
    <source>
        <strain evidence="2">AVDCRST_MAG51</strain>
    </source>
</reference>
<proteinExistence type="predicted"/>
<feature type="compositionally biased region" description="Basic and acidic residues" evidence="1">
    <location>
        <begin position="165"/>
        <end position="181"/>
    </location>
</feature>
<gene>
    <name evidence="2" type="ORF">AVDCRST_MAG51-962</name>
</gene>
<feature type="compositionally biased region" description="Basic and acidic residues" evidence="1">
    <location>
        <begin position="119"/>
        <end position="130"/>
    </location>
</feature>
<organism evidence="2">
    <name type="scientific">uncultured Ramlibacter sp</name>
    <dbReference type="NCBI Taxonomy" id="260755"/>
    <lineage>
        <taxon>Bacteria</taxon>
        <taxon>Pseudomonadati</taxon>
        <taxon>Pseudomonadota</taxon>
        <taxon>Betaproteobacteria</taxon>
        <taxon>Burkholderiales</taxon>
        <taxon>Comamonadaceae</taxon>
        <taxon>Ramlibacter</taxon>
        <taxon>environmental samples</taxon>
    </lineage>
</organism>
<evidence type="ECO:0000256" key="1">
    <source>
        <dbReference type="SAM" id="MobiDB-lite"/>
    </source>
</evidence>
<sequence length="181" mass="20497">ESRNVDVGGSDLAREERRARRGVRRRGVGAGPGHQEAVPGRRGHPRGRRPRQRRLRDVPPLAGGARQRRPAEPGCRGTADGRQGARGRRRGGRLHRGADRVAADRPHRRHGRQAGDPAEDPRRRARDAAQRLHVARRQDLRRHRQAHGQGRHHRGERPRRGAPAPRRDDRKGEPAQRRPRA</sequence>
<feature type="non-terminal residue" evidence="2">
    <location>
        <position position="181"/>
    </location>
</feature>
<feature type="compositionally biased region" description="Basic residues" evidence="1">
    <location>
        <begin position="85"/>
        <end position="95"/>
    </location>
</feature>
<dbReference type="EMBL" id="CADCUX010000232">
    <property type="protein sequence ID" value="CAA9402163.1"/>
    <property type="molecule type" value="Genomic_DNA"/>
</dbReference>
<feature type="compositionally biased region" description="Basic residues" evidence="1">
    <location>
        <begin position="41"/>
        <end position="54"/>
    </location>
</feature>
<name>A0A6J4P006_9BURK</name>